<name>A0A6C6Z2Q2_SALPB</name>
<reference evidence="1 2" key="1">
    <citation type="submission" date="2007-11" db="EMBL/GenBank/DDBJ databases">
        <authorList>
            <consortium name="The Salmonella enterica serovar Paratyphi B Genome Sequencing Project"/>
            <person name="McClelland M."/>
            <person name="Sanderson E.K."/>
            <person name="Porwollik S."/>
            <person name="Spieth J."/>
            <person name="Clifton W.S."/>
            <person name="Fulton R."/>
            <person name="Cordes M."/>
            <person name="Wollam A."/>
            <person name="Shah N."/>
            <person name="Pepin K."/>
            <person name="Bhonagiri V."/>
            <person name="Nash W."/>
            <person name="Johnson M."/>
            <person name="Thiruvilangam P."/>
            <person name="Wilson R."/>
        </authorList>
    </citation>
    <scope>NUCLEOTIDE SEQUENCE [LARGE SCALE GENOMIC DNA]</scope>
    <source>
        <strain evidence="2">ATCC BAA-1250 / SPB7</strain>
    </source>
</reference>
<proteinExistence type="predicted"/>
<organism evidence="1 2">
    <name type="scientific">Salmonella paratyphi B (strain ATCC BAA-1250 / SPB7)</name>
    <dbReference type="NCBI Taxonomy" id="1016998"/>
    <lineage>
        <taxon>Bacteria</taxon>
        <taxon>Pseudomonadati</taxon>
        <taxon>Pseudomonadota</taxon>
        <taxon>Gammaproteobacteria</taxon>
        <taxon>Enterobacterales</taxon>
        <taxon>Enterobacteriaceae</taxon>
        <taxon>Salmonella</taxon>
    </lineage>
</organism>
<accession>A0A6C6Z2Q2</accession>
<evidence type="ECO:0000313" key="2">
    <source>
        <dbReference type="Proteomes" id="UP000008556"/>
    </source>
</evidence>
<dbReference type="KEGG" id="spq:SPAB_02193"/>
<gene>
    <name evidence="1" type="ordered locus">SPAB_02193</name>
</gene>
<dbReference type="EMBL" id="CP000886">
    <property type="protein sequence ID" value="ABX67576.1"/>
    <property type="molecule type" value="Genomic_DNA"/>
</dbReference>
<dbReference type="Proteomes" id="UP000008556">
    <property type="component" value="Chromosome"/>
</dbReference>
<evidence type="ECO:0000313" key="1">
    <source>
        <dbReference type="EMBL" id="ABX67576.1"/>
    </source>
</evidence>
<sequence length="47" mass="5833">MLHLFRQLPDEDQQDIMQVISLRLKRLDEIYEKYMLRRNKDDNPSNL</sequence>
<protein>
    <submittedName>
        <fullName evidence="1">Uncharacterized protein</fullName>
    </submittedName>
</protein>
<dbReference type="AlphaFoldDB" id="A0A6C6Z2Q2"/>